<keyword evidence="5" id="KW-1185">Reference proteome</keyword>
<proteinExistence type="inferred from homology"/>
<dbReference type="EMBL" id="HE978325">
    <property type="protein sequence ID" value="CCK72714.1"/>
    <property type="molecule type" value="Genomic_DNA"/>
</dbReference>
<dbReference type="HOGENOM" id="CLU_071330_2_2_1"/>
<accession>J7SAF8</accession>
<dbReference type="AlphaFoldDB" id="J7SAF8"/>
<dbReference type="GO" id="GO:0005741">
    <property type="term" value="C:mitochondrial outer membrane"/>
    <property type="evidence" value="ECO:0007669"/>
    <property type="project" value="UniProtKB-SubCell"/>
</dbReference>
<gene>
    <name evidence="4" type="primary">KNAG0L00925</name>
    <name evidence="4" type="ordered locus">KNAG_0L00925</name>
</gene>
<keyword evidence="3" id="KW-1000">Mitochondrion outer membrane</keyword>
<keyword evidence="3" id="KW-0472">Membrane</keyword>
<evidence type="ECO:0000313" key="4">
    <source>
        <dbReference type="EMBL" id="CCK72714.1"/>
    </source>
</evidence>
<organism evidence="4 5">
    <name type="scientific">Huiozyma naganishii (strain ATCC MYA-139 / BCRC 22969 / CBS 8797 / KCTC 17520 / NBRC 10181 / NCYC 3082 / Yp74L-3)</name>
    <name type="common">Yeast</name>
    <name type="synonym">Kazachstania naganishii</name>
    <dbReference type="NCBI Taxonomy" id="1071383"/>
    <lineage>
        <taxon>Eukaryota</taxon>
        <taxon>Fungi</taxon>
        <taxon>Dikarya</taxon>
        <taxon>Ascomycota</taxon>
        <taxon>Saccharomycotina</taxon>
        <taxon>Saccharomycetes</taxon>
        <taxon>Saccharomycetales</taxon>
        <taxon>Saccharomycetaceae</taxon>
        <taxon>Huiozyma</taxon>
    </lineage>
</organism>
<reference evidence="5" key="2">
    <citation type="submission" date="2012-08" db="EMBL/GenBank/DDBJ databases">
        <title>Genome sequence of Kazachstania naganishii.</title>
        <authorList>
            <person name="Gordon J.L."/>
            <person name="Armisen D."/>
            <person name="Proux-Wera E."/>
            <person name="OhEigeartaigh S.S."/>
            <person name="Byrne K.P."/>
            <person name="Wolfe K.H."/>
        </authorList>
    </citation>
    <scope>NUCLEOTIDE SEQUENCE [LARGE SCALE GENOMIC DNA]</scope>
    <source>
        <strain evidence="5">ATCC MYA-139 / BCRC 22969 / CBS 8797 / CCRC 22969 / KCTC 17520 / NBRC 10181 / NCYC 3082</strain>
    </source>
</reference>
<reference evidence="4 5" key="1">
    <citation type="journal article" date="2011" name="Proc. Natl. Acad. Sci. U.S.A.">
        <title>Evolutionary erosion of yeast sex chromosomes by mating-type switching accidents.</title>
        <authorList>
            <person name="Gordon J.L."/>
            <person name="Armisen D."/>
            <person name="Proux-Wera E."/>
            <person name="Oheigeartaigh S.S."/>
            <person name="Byrne K.P."/>
            <person name="Wolfe K.H."/>
        </authorList>
    </citation>
    <scope>NUCLEOTIDE SEQUENCE [LARGE SCALE GENOMIC DNA]</scope>
    <source>
        <strain evidence="5">ATCC MYA-139 / BCRC 22969 / CBS 8797 / CCRC 22969 / KCTC 17520 / NBRC 10181 / NCYC 3082</strain>
    </source>
</reference>
<dbReference type="GO" id="GO:0051170">
    <property type="term" value="P:import into nucleus"/>
    <property type="evidence" value="ECO:0007669"/>
    <property type="project" value="TreeGrafter"/>
</dbReference>
<dbReference type="OrthoDB" id="430436at2759"/>
<keyword evidence="3" id="KW-0496">Mitochondrion</keyword>
<dbReference type="Gene3D" id="3.40.50.720">
    <property type="entry name" value="NAD(P)-binding Rossmann-like Domain"/>
    <property type="match status" value="1"/>
</dbReference>
<evidence type="ECO:0000256" key="2">
    <source>
        <dbReference type="ARBA" id="ARBA00006617"/>
    </source>
</evidence>
<dbReference type="PANTHER" id="PTHR14097:SF7">
    <property type="entry name" value="OXIDOREDUCTASE HTATIP2"/>
    <property type="match status" value="1"/>
</dbReference>
<comment type="subcellular location">
    <subcellularLocation>
        <location evidence="1">Mitochondrion outer membrane</location>
        <topology evidence="1">Peripheral membrane protein</topology>
    </subcellularLocation>
</comment>
<dbReference type="GeneID" id="34528488"/>
<dbReference type="KEGG" id="kng:KNAG_0L00925"/>
<evidence type="ECO:0008006" key="6">
    <source>
        <dbReference type="Google" id="ProtNLM"/>
    </source>
</evidence>
<dbReference type="Proteomes" id="UP000006310">
    <property type="component" value="Chromosome 12"/>
</dbReference>
<protein>
    <recommendedName>
        <fullName evidence="6">NAD(P)-binding domain-containing protein</fullName>
    </recommendedName>
</protein>
<dbReference type="eggNOG" id="KOG4039">
    <property type="taxonomic scope" value="Eukaryota"/>
</dbReference>
<dbReference type="SUPFAM" id="SSF51735">
    <property type="entry name" value="NAD(P)-binding Rossmann-fold domains"/>
    <property type="match status" value="1"/>
</dbReference>
<name>J7SAF8_HUIN7</name>
<evidence type="ECO:0000256" key="1">
    <source>
        <dbReference type="ARBA" id="ARBA00004450"/>
    </source>
</evidence>
<dbReference type="InterPro" id="IPR036291">
    <property type="entry name" value="NAD(P)-bd_dom_sf"/>
</dbReference>
<dbReference type="STRING" id="1071383.J7SAF8"/>
<comment type="similarity">
    <text evidence="2">Belongs to the FMP52 family.</text>
</comment>
<dbReference type="PANTHER" id="PTHR14097">
    <property type="entry name" value="OXIDOREDUCTASE HTATIP2"/>
    <property type="match status" value="1"/>
</dbReference>
<evidence type="ECO:0000256" key="3">
    <source>
        <dbReference type="ARBA" id="ARBA00022787"/>
    </source>
</evidence>
<evidence type="ECO:0000313" key="5">
    <source>
        <dbReference type="Proteomes" id="UP000006310"/>
    </source>
</evidence>
<sequence length="228" mass="24321">MNVLVVGASGLCGSFFLKYALESTKVAKVYTLTRSPSPPAAPQSEKLVALVEPDGKLWGHAVRGIPGDLDVLLSALGTTRAAAGAEGQYAVDHDLCVAVARAARNDKNCKSVALVSSAGAHTDSRFFYTRMKGDTERDIAALAFPHAVFLRPGILLGQRTTKHTGFGNVLATKVGQWLYRSKCQSLIWYPVKGSEVAQVGLQLALDTEGTKPRVDIVASNEILNLAKQ</sequence>
<dbReference type="RefSeq" id="XP_022466959.1">
    <property type="nucleotide sequence ID" value="XM_022610688.1"/>
</dbReference>
<dbReference type="OMA" id="CIENAKA"/>